<dbReference type="RefSeq" id="WP_138400441.1">
    <property type="nucleotide sequence ID" value="NZ_JBAFVI010000003.1"/>
</dbReference>
<dbReference type="PANTHER" id="PTHR43080">
    <property type="entry name" value="CBS DOMAIN-CONTAINING PROTEIN CBSX3, MITOCHONDRIAL"/>
    <property type="match status" value="1"/>
</dbReference>
<proteinExistence type="predicted"/>
<dbReference type="InterPro" id="IPR000644">
    <property type="entry name" value="CBS_dom"/>
</dbReference>
<dbReference type="Gene3D" id="3.10.580.10">
    <property type="entry name" value="CBS-domain"/>
    <property type="match status" value="1"/>
</dbReference>
<dbReference type="PROSITE" id="PS51371">
    <property type="entry name" value="CBS"/>
    <property type="match status" value="2"/>
</dbReference>
<evidence type="ECO:0000256" key="2">
    <source>
        <dbReference type="PROSITE-ProRule" id="PRU00703"/>
    </source>
</evidence>
<dbReference type="InterPro" id="IPR044725">
    <property type="entry name" value="CBSX3_CBS_dom"/>
</dbReference>
<dbReference type="GeneID" id="95774926"/>
<dbReference type="EMBL" id="VAUP01000031">
    <property type="protein sequence ID" value="TLX42304.1"/>
    <property type="molecule type" value="Genomic_DNA"/>
</dbReference>
<dbReference type="Pfam" id="PF00571">
    <property type="entry name" value="CBS"/>
    <property type="match status" value="2"/>
</dbReference>
<gene>
    <name evidence="4" type="ORF">FBQ73_15845</name>
</gene>
<feature type="domain" description="CBS" evidence="3">
    <location>
        <begin position="8"/>
        <end position="70"/>
    </location>
</feature>
<comment type="caution">
    <text evidence="4">The sequence shown here is derived from an EMBL/GenBank/DDBJ whole genome shotgun (WGS) entry which is preliminary data.</text>
</comment>
<dbReference type="PANTHER" id="PTHR43080:SF2">
    <property type="entry name" value="CBS DOMAIN-CONTAINING PROTEIN"/>
    <property type="match status" value="1"/>
</dbReference>
<name>A0A6C1KGP3_XANAU</name>
<dbReference type="OrthoDB" id="9807125at2"/>
<keyword evidence="1 2" id="KW-0129">CBS domain</keyword>
<dbReference type="AlphaFoldDB" id="A0A6C1KGP3"/>
<evidence type="ECO:0000259" key="3">
    <source>
        <dbReference type="PROSITE" id="PS51371"/>
    </source>
</evidence>
<dbReference type="InterPro" id="IPR046342">
    <property type="entry name" value="CBS_dom_sf"/>
</dbReference>
<dbReference type="SMART" id="SM00116">
    <property type="entry name" value="CBS"/>
    <property type="match status" value="2"/>
</dbReference>
<reference evidence="4 5" key="1">
    <citation type="submission" date="2019-05" db="EMBL/GenBank/DDBJ databases">
        <authorList>
            <person name="Zhou X."/>
        </authorList>
    </citation>
    <scope>NUCLEOTIDE SEQUENCE [LARGE SCALE GENOMIC DNA]</scope>
    <source>
        <strain evidence="4 5">DSM 432</strain>
    </source>
</reference>
<accession>A0A6C1KGP3</accession>
<sequence>MTVSVILARKGNDICTIGPEASVGDAVARLAGRRIGAIVVVDESMSVEGIISERDVVRLIGEQGVNVLAEPLSSVMTRAVVTCTPDETVPVIMERMTRGRFRHVPVVSGDKLVGIISIGDVVKFRVEEMERESAQLRDYIMSA</sequence>
<organism evidence="4 5">
    <name type="scientific">Xanthobacter autotrophicus</name>
    <dbReference type="NCBI Taxonomy" id="280"/>
    <lineage>
        <taxon>Bacteria</taxon>
        <taxon>Pseudomonadati</taxon>
        <taxon>Pseudomonadota</taxon>
        <taxon>Alphaproteobacteria</taxon>
        <taxon>Hyphomicrobiales</taxon>
        <taxon>Xanthobacteraceae</taxon>
        <taxon>Xanthobacter</taxon>
    </lineage>
</organism>
<evidence type="ECO:0000313" key="4">
    <source>
        <dbReference type="EMBL" id="TLX42304.1"/>
    </source>
</evidence>
<dbReference type="InterPro" id="IPR051257">
    <property type="entry name" value="Diverse_CBS-Domain"/>
</dbReference>
<evidence type="ECO:0000256" key="1">
    <source>
        <dbReference type="ARBA" id="ARBA00023122"/>
    </source>
</evidence>
<feature type="domain" description="CBS" evidence="3">
    <location>
        <begin position="76"/>
        <end position="133"/>
    </location>
</feature>
<evidence type="ECO:0000313" key="5">
    <source>
        <dbReference type="Proteomes" id="UP000305131"/>
    </source>
</evidence>
<protein>
    <submittedName>
        <fullName evidence="4">CBS domain-containing protein</fullName>
    </submittedName>
</protein>
<dbReference type="SUPFAM" id="SSF54631">
    <property type="entry name" value="CBS-domain pair"/>
    <property type="match status" value="1"/>
</dbReference>
<dbReference type="CDD" id="cd04623">
    <property type="entry name" value="CBS_pair_bac_euk"/>
    <property type="match status" value="1"/>
</dbReference>
<dbReference type="Proteomes" id="UP000305131">
    <property type="component" value="Unassembled WGS sequence"/>
</dbReference>